<feature type="domain" description="Large ribosomal subunit protein uL6 alpha-beta" evidence="7">
    <location>
        <begin position="91"/>
        <end position="163"/>
    </location>
</feature>
<dbReference type="InterPro" id="IPR036789">
    <property type="entry name" value="Ribosomal_uL6-like_a/b-dom_sf"/>
</dbReference>
<dbReference type="InterPro" id="IPR020040">
    <property type="entry name" value="Ribosomal_uL6_a/b-dom"/>
</dbReference>
<dbReference type="GO" id="GO:0019843">
    <property type="term" value="F:rRNA binding"/>
    <property type="evidence" value="ECO:0007669"/>
    <property type="project" value="UniProtKB-UniRule"/>
</dbReference>
<dbReference type="PROSITE" id="PS00525">
    <property type="entry name" value="RIBOSOMAL_L6_1"/>
    <property type="match status" value="1"/>
</dbReference>
<evidence type="ECO:0000256" key="5">
    <source>
        <dbReference type="RuleBase" id="RU003869"/>
    </source>
</evidence>
<evidence type="ECO:0000256" key="3">
    <source>
        <dbReference type="ARBA" id="ARBA00035454"/>
    </source>
</evidence>
<reference evidence="8 9" key="1">
    <citation type="journal article" date="2016" name="Nat. Commun.">
        <title>Thousands of microbial genomes shed light on interconnected biogeochemical processes in an aquifer system.</title>
        <authorList>
            <person name="Anantharaman K."/>
            <person name="Brown C.T."/>
            <person name="Hug L.A."/>
            <person name="Sharon I."/>
            <person name="Castelle C.J."/>
            <person name="Probst A.J."/>
            <person name="Thomas B.C."/>
            <person name="Singh A."/>
            <person name="Wilkins M.J."/>
            <person name="Karaoz U."/>
            <person name="Brodie E.L."/>
            <person name="Williams K.H."/>
            <person name="Hubbard S.S."/>
            <person name="Banfield J.F."/>
        </authorList>
    </citation>
    <scope>NUCLEOTIDE SEQUENCE [LARGE SCALE GENOMIC DNA]</scope>
</reference>
<dbReference type="GO" id="GO:0002181">
    <property type="term" value="P:cytoplasmic translation"/>
    <property type="evidence" value="ECO:0007669"/>
    <property type="project" value="TreeGrafter"/>
</dbReference>
<name>A0A1G1YY73_9BACT</name>
<keyword evidence="1 5" id="KW-0689">Ribosomal protein</keyword>
<evidence type="ECO:0000256" key="6">
    <source>
        <dbReference type="RuleBase" id="RU003870"/>
    </source>
</evidence>
<evidence type="ECO:0000256" key="1">
    <source>
        <dbReference type="ARBA" id="ARBA00022980"/>
    </source>
</evidence>
<evidence type="ECO:0000259" key="7">
    <source>
        <dbReference type="Pfam" id="PF00347"/>
    </source>
</evidence>
<dbReference type="InterPro" id="IPR002358">
    <property type="entry name" value="Ribosomal_uL6_CS"/>
</dbReference>
<dbReference type="PRINTS" id="PR00059">
    <property type="entry name" value="RIBOSOMALL6"/>
</dbReference>
<dbReference type="EMBL" id="MHIU01000042">
    <property type="protein sequence ID" value="OGY57234.1"/>
    <property type="molecule type" value="Genomic_DNA"/>
</dbReference>
<dbReference type="PIRSF" id="PIRSF002162">
    <property type="entry name" value="Ribosomal_L6"/>
    <property type="match status" value="1"/>
</dbReference>
<sequence length="180" mass="19159">MSKIGKQPVKIPAGISAEMKNGSLEVKGKNATLSVKLLPGIKVEVKDGEIIFIPNGSTKQIISNWGTMRALTANAVSGASDDFVKELVIEGVGYKAELQGTNLVLSVGFSHQVNFPIPEGVKITVDKANIKITGSSKELVGETAAKIRRIKKPEPYKGKGIAYKGEVIRRKDGKKATTSA</sequence>
<dbReference type="PANTHER" id="PTHR11655">
    <property type="entry name" value="60S/50S RIBOSOMAL PROTEIN L6/L9"/>
    <property type="match status" value="1"/>
</dbReference>
<keyword evidence="6" id="KW-0699">rRNA-binding</keyword>
<keyword evidence="6" id="KW-0694">RNA-binding</keyword>
<dbReference type="SUPFAM" id="SSF56053">
    <property type="entry name" value="Ribosomal protein L6"/>
    <property type="match status" value="2"/>
</dbReference>
<protein>
    <recommendedName>
        <fullName evidence="3 4">50S ribosomal protein L6</fullName>
    </recommendedName>
</protein>
<evidence type="ECO:0000256" key="4">
    <source>
        <dbReference type="NCBIfam" id="TIGR03654"/>
    </source>
</evidence>
<accession>A0A1G1YY73</accession>
<comment type="similarity">
    <text evidence="5">Belongs to the universal ribosomal protein uL6 family.</text>
</comment>
<evidence type="ECO:0000256" key="2">
    <source>
        <dbReference type="ARBA" id="ARBA00023274"/>
    </source>
</evidence>
<dbReference type="InterPro" id="IPR019906">
    <property type="entry name" value="Ribosomal_uL6_bac-type"/>
</dbReference>
<dbReference type="Pfam" id="PF00347">
    <property type="entry name" value="Ribosomal_L6"/>
    <property type="match status" value="2"/>
</dbReference>
<dbReference type="GO" id="GO:0022625">
    <property type="term" value="C:cytosolic large ribosomal subunit"/>
    <property type="evidence" value="ECO:0007669"/>
    <property type="project" value="UniProtKB-UniRule"/>
</dbReference>
<proteinExistence type="inferred from homology"/>
<comment type="caution">
    <text evidence="8">The sequence shown here is derived from an EMBL/GenBank/DDBJ whole genome shotgun (WGS) entry which is preliminary data.</text>
</comment>
<evidence type="ECO:0000313" key="8">
    <source>
        <dbReference type="EMBL" id="OGY57234.1"/>
    </source>
</evidence>
<comment type="function">
    <text evidence="6">This protein binds to the 23S rRNA, and is important in its secondary structure. It is located near the subunit interface in the base of the L7/L12 stalk, and near the tRNA binding site of the peptidyltransferase center.</text>
</comment>
<dbReference type="NCBIfam" id="TIGR03654">
    <property type="entry name" value="L6_bact"/>
    <property type="match status" value="1"/>
</dbReference>
<dbReference type="AlphaFoldDB" id="A0A1G1YY73"/>
<feature type="domain" description="Large ribosomal subunit protein uL6 alpha-beta" evidence="7">
    <location>
        <begin position="11"/>
        <end position="80"/>
    </location>
</feature>
<dbReference type="PANTHER" id="PTHR11655:SF14">
    <property type="entry name" value="LARGE RIBOSOMAL SUBUNIT PROTEIN UL6M"/>
    <property type="match status" value="1"/>
</dbReference>
<evidence type="ECO:0000313" key="9">
    <source>
        <dbReference type="Proteomes" id="UP000178651"/>
    </source>
</evidence>
<dbReference type="GO" id="GO:0003735">
    <property type="term" value="F:structural constituent of ribosome"/>
    <property type="evidence" value="ECO:0007669"/>
    <property type="project" value="UniProtKB-UniRule"/>
</dbReference>
<gene>
    <name evidence="8" type="ORF">A3D47_00040</name>
</gene>
<keyword evidence="2 5" id="KW-0687">Ribonucleoprotein</keyword>
<dbReference type="InterPro" id="IPR000702">
    <property type="entry name" value="Ribosomal_uL6-like"/>
</dbReference>
<dbReference type="Proteomes" id="UP000178651">
    <property type="component" value="Unassembled WGS sequence"/>
</dbReference>
<organism evidence="8 9">
    <name type="scientific">Candidatus Colwellbacteria bacterium RIFCSPHIGHO2_02_FULL_43_15</name>
    <dbReference type="NCBI Taxonomy" id="1797686"/>
    <lineage>
        <taxon>Bacteria</taxon>
        <taxon>Candidatus Colwelliibacteriota</taxon>
    </lineage>
</organism>
<dbReference type="Gene3D" id="3.90.930.12">
    <property type="entry name" value="Ribosomal protein L6, alpha-beta domain"/>
    <property type="match status" value="2"/>
</dbReference>